<dbReference type="GO" id="GO:0003723">
    <property type="term" value="F:RNA binding"/>
    <property type="evidence" value="ECO:0007669"/>
    <property type="project" value="InterPro"/>
</dbReference>
<dbReference type="Proteomes" id="UP001515480">
    <property type="component" value="Unassembled WGS sequence"/>
</dbReference>
<evidence type="ECO:0000313" key="6">
    <source>
        <dbReference type="Proteomes" id="UP001515480"/>
    </source>
</evidence>
<feature type="signal peptide" evidence="3">
    <location>
        <begin position="1"/>
        <end position="18"/>
    </location>
</feature>
<evidence type="ECO:0000256" key="3">
    <source>
        <dbReference type="SAM" id="SignalP"/>
    </source>
</evidence>
<comment type="caution">
    <text evidence="5">The sequence shown here is derived from an EMBL/GenBank/DDBJ whole genome shotgun (WGS) entry which is preliminary data.</text>
</comment>
<protein>
    <recommendedName>
        <fullName evidence="4">tRNA/rRNA methyltransferase SpoU type domain-containing protein</fullName>
    </recommendedName>
</protein>
<dbReference type="EMBL" id="JBGBPQ010000007">
    <property type="protein sequence ID" value="KAL1521538.1"/>
    <property type="molecule type" value="Genomic_DNA"/>
</dbReference>
<feature type="chain" id="PRO_5044194217" description="tRNA/rRNA methyltransferase SpoU type domain-containing protein" evidence="3">
    <location>
        <begin position="19"/>
        <end position="437"/>
    </location>
</feature>
<dbReference type="PANTHER" id="PTHR43191:SF7">
    <property type="entry name" value="OBP33PEP LIKE PROTEIN"/>
    <property type="match status" value="1"/>
</dbReference>
<dbReference type="GO" id="GO:0032259">
    <property type="term" value="P:methylation"/>
    <property type="evidence" value="ECO:0007669"/>
    <property type="project" value="UniProtKB-KW"/>
</dbReference>
<gene>
    <name evidence="5" type="ORF">AB1Y20_021197</name>
</gene>
<feature type="domain" description="tRNA/rRNA methyltransferase SpoU type" evidence="4">
    <location>
        <begin position="265"/>
        <end position="407"/>
    </location>
</feature>
<evidence type="ECO:0000256" key="1">
    <source>
        <dbReference type="ARBA" id="ARBA00022603"/>
    </source>
</evidence>
<sequence>MVVVLLLLLLLASPPSAALAPPSEPSVRWRGALRLPAPAAWCDVGPELHASLPPLAFGLCRLRVSRSSHTLALASPEHLALAPAAAVAPHRRAELCLALVDGQLLYPEGSCLALIGEASEAIGEEEGEPHAEELEISIRLEASERMLSSSLFAPEPAIALARVAVRGALLTSGVGHEAIARLEGTDAPSAAKKVYESFLKAAGGSNREDAQLPLQKETLMPAAQRAAHHISHLLREERALQASYLRNTDCAQTAAERCTRTAHPIYIVLDNLRSAYNVGSIFRTADAAHCTEVITCGFTPHPPHPKLSKTGFGAVESVPTRHFSSTLAAVAMLKSQGLKVYCMETTDDAVSYANLDFPLEGMALVLGNEEIGVDVAVMEAADGVIEIPCFGSKNSLNVCSAASIVMFEALRQWGSLTTVSGSASQRTTAGINAPPPE</sequence>
<dbReference type="Pfam" id="PF00588">
    <property type="entry name" value="SpoU_methylase"/>
    <property type="match status" value="1"/>
</dbReference>
<reference evidence="5 6" key="1">
    <citation type="journal article" date="2024" name="Science">
        <title>Giant polyketide synthase enzymes in the biosynthesis of giant marine polyether toxins.</title>
        <authorList>
            <person name="Fallon T.R."/>
            <person name="Shende V.V."/>
            <person name="Wierzbicki I.H."/>
            <person name="Pendleton A.L."/>
            <person name="Watervoot N.F."/>
            <person name="Auber R.P."/>
            <person name="Gonzalez D.J."/>
            <person name="Wisecaver J.H."/>
            <person name="Moore B.S."/>
        </authorList>
    </citation>
    <scope>NUCLEOTIDE SEQUENCE [LARGE SCALE GENOMIC DNA]</scope>
    <source>
        <strain evidence="5 6">12B1</strain>
    </source>
</reference>
<evidence type="ECO:0000259" key="4">
    <source>
        <dbReference type="Pfam" id="PF00588"/>
    </source>
</evidence>
<dbReference type="InterPro" id="IPR029026">
    <property type="entry name" value="tRNA_m1G_MTases_N"/>
</dbReference>
<evidence type="ECO:0000313" key="5">
    <source>
        <dbReference type="EMBL" id="KAL1521538.1"/>
    </source>
</evidence>
<organism evidence="5 6">
    <name type="scientific">Prymnesium parvum</name>
    <name type="common">Toxic golden alga</name>
    <dbReference type="NCBI Taxonomy" id="97485"/>
    <lineage>
        <taxon>Eukaryota</taxon>
        <taxon>Haptista</taxon>
        <taxon>Haptophyta</taxon>
        <taxon>Prymnesiophyceae</taxon>
        <taxon>Prymnesiales</taxon>
        <taxon>Prymnesiaceae</taxon>
        <taxon>Prymnesium</taxon>
    </lineage>
</organism>
<keyword evidence="1" id="KW-0489">Methyltransferase</keyword>
<dbReference type="AlphaFoldDB" id="A0AB34JIW4"/>
<dbReference type="InterPro" id="IPR029028">
    <property type="entry name" value="Alpha/beta_knot_MTases"/>
</dbReference>
<name>A0AB34JIW4_PRYPA</name>
<dbReference type="Gene3D" id="3.40.1280.10">
    <property type="match status" value="1"/>
</dbReference>
<dbReference type="GO" id="GO:0006396">
    <property type="term" value="P:RNA processing"/>
    <property type="evidence" value="ECO:0007669"/>
    <property type="project" value="InterPro"/>
</dbReference>
<evidence type="ECO:0000256" key="2">
    <source>
        <dbReference type="ARBA" id="ARBA00022679"/>
    </source>
</evidence>
<dbReference type="InterPro" id="IPR051259">
    <property type="entry name" value="rRNA_Methyltransferase"/>
</dbReference>
<dbReference type="PANTHER" id="PTHR43191">
    <property type="entry name" value="RRNA METHYLTRANSFERASE 3"/>
    <property type="match status" value="1"/>
</dbReference>
<keyword evidence="2" id="KW-0808">Transferase</keyword>
<keyword evidence="3" id="KW-0732">Signal</keyword>
<dbReference type="CDD" id="cd18097">
    <property type="entry name" value="SpoU-like"/>
    <property type="match status" value="1"/>
</dbReference>
<keyword evidence="6" id="KW-1185">Reference proteome</keyword>
<dbReference type="SUPFAM" id="SSF75217">
    <property type="entry name" value="alpha/beta knot"/>
    <property type="match status" value="1"/>
</dbReference>
<proteinExistence type="predicted"/>
<dbReference type="InterPro" id="IPR001537">
    <property type="entry name" value="SpoU_MeTrfase"/>
</dbReference>
<accession>A0AB34JIW4</accession>
<dbReference type="GO" id="GO:0008173">
    <property type="term" value="F:RNA methyltransferase activity"/>
    <property type="evidence" value="ECO:0007669"/>
    <property type="project" value="InterPro"/>
</dbReference>